<name>A0ABP8PDR5_9MICO</name>
<dbReference type="SUPFAM" id="SSF56219">
    <property type="entry name" value="DNase I-like"/>
    <property type="match status" value="1"/>
</dbReference>
<evidence type="ECO:0000259" key="1">
    <source>
        <dbReference type="Pfam" id="PF03372"/>
    </source>
</evidence>
<dbReference type="InterPro" id="IPR036691">
    <property type="entry name" value="Endo/exonu/phosph_ase_sf"/>
</dbReference>
<keyword evidence="3" id="KW-1185">Reference proteome</keyword>
<reference evidence="3" key="1">
    <citation type="journal article" date="2019" name="Int. J. Syst. Evol. Microbiol.">
        <title>The Global Catalogue of Microorganisms (GCM) 10K type strain sequencing project: providing services to taxonomists for standard genome sequencing and annotation.</title>
        <authorList>
            <consortium name="The Broad Institute Genomics Platform"/>
            <consortium name="The Broad Institute Genome Sequencing Center for Infectious Disease"/>
            <person name="Wu L."/>
            <person name="Ma J."/>
        </authorList>
    </citation>
    <scope>NUCLEOTIDE SEQUENCE [LARGE SCALE GENOMIC DNA]</scope>
    <source>
        <strain evidence="3">JCM 17839</strain>
    </source>
</reference>
<dbReference type="Proteomes" id="UP001500731">
    <property type="component" value="Unassembled WGS sequence"/>
</dbReference>
<dbReference type="RefSeq" id="WP_345186707.1">
    <property type="nucleotide sequence ID" value="NZ_BAABGP010000014.1"/>
</dbReference>
<organism evidence="2 3">
    <name type="scientific">Microbacterium panaciterrae</name>
    <dbReference type="NCBI Taxonomy" id="985759"/>
    <lineage>
        <taxon>Bacteria</taxon>
        <taxon>Bacillati</taxon>
        <taxon>Actinomycetota</taxon>
        <taxon>Actinomycetes</taxon>
        <taxon>Micrococcales</taxon>
        <taxon>Microbacteriaceae</taxon>
        <taxon>Microbacterium</taxon>
    </lineage>
</organism>
<dbReference type="InterPro" id="IPR005135">
    <property type="entry name" value="Endo/exonuclease/phosphatase"/>
</dbReference>
<feature type="domain" description="Endonuclease/exonuclease/phosphatase" evidence="1">
    <location>
        <begin position="14"/>
        <end position="221"/>
    </location>
</feature>
<sequence length="231" mass="25667">MPGASTVEPVRIISYNLRKHRAVHELDALVAAHDPDVLCLQEGDTASLPDTAGGLVLAHTTQQNRLGLAIYYRASAFNLVDMAAVSVKKSLHDRVLRPAHERLLGVRLRDIDAGRDLLIASLHAAPLTARNALRRDQIRAALSELSELGWGLPQLIVGDFNYPVFKERLSEHMRDVGYELVMSDQHTYTRYRVFRGFYDFAAASGFVVESVRTLPQGESDHLPILVTAHPQ</sequence>
<proteinExistence type="predicted"/>
<comment type="caution">
    <text evidence="2">The sequence shown here is derived from an EMBL/GenBank/DDBJ whole genome shotgun (WGS) entry which is preliminary data.</text>
</comment>
<evidence type="ECO:0000313" key="2">
    <source>
        <dbReference type="EMBL" id="GAA4485796.1"/>
    </source>
</evidence>
<gene>
    <name evidence="2" type="ORF">GCM10023171_20710</name>
</gene>
<dbReference type="EMBL" id="BAABGP010000014">
    <property type="protein sequence ID" value="GAA4485796.1"/>
    <property type="molecule type" value="Genomic_DNA"/>
</dbReference>
<accession>A0ABP8PDR5</accession>
<dbReference type="Gene3D" id="3.60.10.10">
    <property type="entry name" value="Endonuclease/exonuclease/phosphatase"/>
    <property type="match status" value="1"/>
</dbReference>
<protein>
    <recommendedName>
        <fullName evidence="1">Endonuclease/exonuclease/phosphatase domain-containing protein</fullName>
    </recommendedName>
</protein>
<dbReference type="Pfam" id="PF03372">
    <property type="entry name" value="Exo_endo_phos"/>
    <property type="match status" value="1"/>
</dbReference>
<evidence type="ECO:0000313" key="3">
    <source>
        <dbReference type="Proteomes" id="UP001500731"/>
    </source>
</evidence>